<evidence type="ECO:0000313" key="5">
    <source>
        <dbReference type="EMBL" id="CAA2614699.1"/>
    </source>
</evidence>
<evidence type="ECO:0000256" key="2">
    <source>
        <dbReference type="PROSITE-ProRule" id="PRU00332"/>
    </source>
</evidence>
<evidence type="ECO:0000259" key="4">
    <source>
        <dbReference type="PROSITE" id="PS50961"/>
    </source>
</evidence>
<proteinExistence type="predicted"/>
<sequence length="830" mass="94153">MGKPAPPLVVDTPAAVSETGKMGSPAMGTKPWAPLEDCKLKSLQHVNSCFPPVLRERRPRGGSGVMPRSDGLRNNSPSGKNHPHRHKFGPKHVPPLTTFPPFQAPLTYYHPPPHFFQPPVPRPPLPFHDYFYQPHPPFKNVEYCVVRPGYETLVQPFIPPVPPRRNPCWWKPLGSGQGGPNIWHNHSGNQNYRGQQEHGDQFNQNWHHQRAFNPKDKIIMPESVGGKKITAHAQPSFGPAPGYINGPQLLGIFLTNVLCSCCTPRTCKGSSNYIPSSASYRGYPNLSLEVQNLKNSIVKQIEYYFSDENLRMDRFLLSLLDNEGWVPVTKIANFNRVKSMGTNIPFILDALQNSSHIEVQGEKIRRSDWGKWLSHKACGLKPQAADVQVERSPVLMENNESNKCSFGSGWERKECKELVKMRSTFMLDEEIELDHSVTQVDASSSQESTSKWKIEPYLWGVENIKLLLIADNEDDTDINDHDVQGLIIVTQDIGIDNAGPRETEAISNEVATAINDGLIYYEQELKAKSSRDHSPGLETHNGDAKPTSTAHTFANLKLDMKSVGKCVSGDHDHADTSQRQQNKGCSKAQFSLKQRFFASNFSSQGGGHNPRGIISESPPSNSVGFFFVSTPPDIHSPLSSKLRGSPHRPLAGSSPPGGSKPKTFPPFQHPSHQLLEEKGFRQQKYLKFHKHCLNDRKKLGIGCSEGMNTLYRFWSFFLRDHFVRAMYKEFRKLALEDAAANHNYGLECLFRFYSYGLEKRFKKDLYKDFEQLALEFYRRGNLYGLEKYWALHHYREVRYQKEPLKKHPDLERLLTEEYRTLDDFRAKAEG</sequence>
<dbReference type="PANTHER" id="PTHR22792">
    <property type="entry name" value="LUPUS LA PROTEIN-RELATED"/>
    <property type="match status" value="1"/>
</dbReference>
<dbReference type="Gene3D" id="1.10.10.10">
    <property type="entry name" value="Winged helix-like DNA-binding domain superfamily/Winged helix DNA-binding domain"/>
    <property type="match status" value="1"/>
</dbReference>
<name>A0A7I8IAV9_SPIIN</name>
<protein>
    <recommendedName>
        <fullName evidence="4">HTH La-type RNA-binding domain-containing protein</fullName>
    </recommendedName>
</protein>
<dbReference type="AlphaFoldDB" id="A0A7I8IAV9"/>
<accession>A0A7I8IAV9</accession>
<organism evidence="5">
    <name type="scientific">Spirodela intermedia</name>
    <name type="common">Intermediate duckweed</name>
    <dbReference type="NCBI Taxonomy" id="51605"/>
    <lineage>
        <taxon>Eukaryota</taxon>
        <taxon>Viridiplantae</taxon>
        <taxon>Streptophyta</taxon>
        <taxon>Embryophyta</taxon>
        <taxon>Tracheophyta</taxon>
        <taxon>Spermatophyta</taxon>
        <taxon>Magnoliopsida</taxon>
        <taxon>Liliopsida</taxon>
        <taxon>Araceae</taxon>
        <taxon>Lemnoideae</taxon>
        <taxon>Spirodela</taxon>
    </lineage>
</organism>
<feature type="domain" description="HTH La-type RNA-binding" evidence="4">
    <location>
        <begin position="287"/>
        <end position="377"/>
    </location>
</feature>
<dbReference type="EMBL" id="CACRZD030000001">
    <property type="protein sequence ID" value="CAA6654483.1"/>
    <property type="molecule type" value="Genomic_DNA"/>
</dbReference>
<dbReference type="Pfam" id="PF05383">
    <property type="entry name" value="La"/>
    <property type="match status" value="1"/>
</dbReference>
<dbReference type="InterPro" id="IPR036390">
    <property type="entry name" value="WH_DNA-bd_sf"/>
</dbReference>
<feature type="region of interest" description="Disordered" evidence="3">
    <location>
        <begin position="636"/>
        <end position="668"/>
    </location>
</feature>
<dbReference type="GO" id="GO:0000339">
    <property type="term" value="F:RNA cap binding"/>
    <property type="evidence" value="ECO:0007669"/>
    <property type="project" value="InterPro"/>
</dbReference>
<feature type="region of interest" description="Disordered" evidence="3">
    <location>
        <begin position="529"/>
        <end position="548"/>
    </location>
</feature>
<keyword evidence="6" id="KW-1185">Reference proteome</keyword>
<feature type="region of interest" description="Disordered" evidence="3">
    <location>
        <begin position="1"/>
        <end position="27"/>
    </location>
</feature>
<dbReference type="Proteomes" id="UP001189122">
    <property type="component" value="Unassembled WGS sequence"/>
</dbReference>
<dbReference type="PROSITE" id="PS50961">
    <property type="entry name" value="HTH_LA"/>
    <property type="match status" value="1"/>
</dbReference>
<feature type="region of interest" description="Disordered" evidence="3">
    <location>
        <begin position="53"/>
        <end position="94"/>
    </location>
</feature>
<evidence type="ECO:0000256" key="3">
    <source>
        <dbReference type="SAM" id="MobiDB-lite"/>
    </source>
</evidence>
<evidence type="ECO:0000313" key="6">
    <source>
        <dbReference type="Proteomes" id="UP001189122"/>
    </source>
</evidence>
<dbReference type="SUPFAM" id="SSF46785">
    <property type="entry name" value="Winged helix' DNA-binding domain"/>
    <property type="match status" value="1"/>
</dbReference>
<feature type="compositionally biased region" description="Basic and acidic residues" evidence="3">
    <location>
        <begin position="529"/>
        <end position="543"/>
    </location>
</feature>
<dbReference type="InterPro" id="IPR006630">
    <property type="entry name" value="La_HTH"/>
</dbReference>
<dbReference type="EMBL" id="LR743588">
    <property type="protein sequence ID" value="CAA2614699.1"/>
    <property type="molecule type" value="Genomic_DNA"/>
</dbReference>
<dbReference type="InterPro" id="IPR036388">
    <property type="entry name" value="WH-like_DNA-bd_sf"/>
</dbReference>
<dbReference type="PANTHER" id="PTHR22792:SF101">
    <property type="entry name" value="LA-RELATED PROTEIN 1A"/>
    <property type="match status" value="1"/>
</dbReference>
<gene>
    <name evidence="5" type="ORF">SI7747_01001073</name>
</gene>
<evidence type="ECO:0000256" key="1">
    <source>
        <dbReference type="ARBA" id="ARBA00022884"/>
    </source>
</evidence>
<dbReference type="InterPro" id="IPR045180">
    <property type="entry name" value="La_dom_prot"/>
</dbReference>
<reference evidence="5 6" key="1">
    <citation type="submission" date="2019-12" db="EMBL/GenBank/DDBJ databases">
        <authorList>
            <person name="Scholz U."/>
            <person name="Mascher M."/>
            <person name="Fiebig A."/>
        </authorList>
    </citation>
    <scope>NUCLEOTIDE SEQUENCE</scope>
</reference>
<feature type="compositionally biased region" description="Basic residues" evidence="3">
    <location>
        <begin position="81"/>
        <end position="90"/>
    </location>
</feature>
<dbReference type="SMART" id="SM00684">
    <property type="entry name" value="DM15"/>
    <property type="match status" value="3"/>
</dbReference>
<dbReference type="GO" id="GO:0048255">
    <property type="term" value="P:mRNA stabilization"/>
    <property type="evidence" value="ECO:0007669"/>
    <property type="project" value="InterPro"/>
</dbReference>
<keyword evidence="1 2" id="KW-0694">RNA-binding</keyword>
<dbReference type="SMART" id="SM00715">
    <property type="entry name" value="LA"/>
    <property type="match status" value="1"/>
</dbReference>
<dbReference type="InterPro" id="IPR006607">
    <property type="entry name" value="DM15"/>
</dbReference>
<dbReference type="Pfam" id="PF21071">
    <property type="entry name" value="LARP1_HEAT"/>
    <property type="match status" value="1"/>
</dbReference>
<dbReference type="CDD" id="cd07323">
    <property type="entry name" value="LAM"/>
    <property type="match status" value="1"/>
</dbReference>